<dbReference type="Proteomes" id="UP000182321">
    <property type="component" value="Unassembled WGS sequence"/>
</dbReference>
<dbReference type="InterPro" id="IPR029044">
    <property type="entry name" value="Nucleotide-diphossugar_trans"/>
</dbReference>
<dbReference type="PANTHER" id="PTHR43685">
    <property type="entry name" value="GLYCOSYLTRANSFERASE"/>
    <property type="match status" value="1"/>
</dbReference>
<sequence>MKISVITPFYEGEKYMEKYVACMEANRKSLEAAGHSLEVVLVNDSPWKKLEAVSINNQYFSVITNPENKGIHYSRVSGLKSSTGDYIMFLDQDDLLEADALVKMVDAISSKSCDMIITNAKLEQADGSYLSWYRTDAHWNRVWDLQTYLKVGIQIISPGQCLIKKSAIPEFWNEHLVRVNGADDYYLWLLMLAAGKRAAYLKEALYIHKYTGANISADTSATDASVYDFIELLYDCDYFKEEDIITLHEMITYKAQFRKSSLVGKIGCSLANLGIFIFNLKFKRETKTKYGFNR</sequence>
<dbReference type="RefSeq" id="WP_074788593.1">
    <property type="nucleotide sequence ID" value="NZ_FNZX01000003.1"/>
</dbReference>
<evidence type="ECO:0000313" key="2">
    <source>
        <dbReference type="EMBL" id="SEK17492.1"/>
    </source>
</evidence>
<evidence type="ECO:0000313" key="3">
    <source>
        <dbReference type="Proteomes" id="UP000182321"/>
    </source>
</evidence>
<accession>A0A1H7EZJ3</accession>
<keyword evidence="3" id="KW-1185">Reference proteome</keyword>
<reference evidence="3" key="1">
    <citation type="submission" date="2016-10" db="EMBL/GenBank/DDBJ databases">
        <authorList>
            <person name="Varghese N."/>
            <person name="Submissions S."/>
        </authorList>
    </citation>
    <scope>NUCLEOTIDE SEQUENCE [LARGE SCALE GENOMIC DNA]</scope>
    <source>
        <strain evidence="3">ACV-9</strain>
    </source>
</reference>
<protein>
    <submittedName>
        <fullName evidence="2">Glycosyl transferase family 2</fullName>
    </submittedName>
</protein>
<dbReference type="SUPFAM" id="SSF53448">
    <property type="entry name" value="Nucleotide-diphospho-sugar transferases"/>
    <property type="match status" value="1"/>
</dbReference>
<keyword evidence="2" id="KW-0808">Transferase</keyword>
<name>A0A1H7EZJ3_9FIRM</name>
<dbReference type="InterPro" id="IPR050834">
    <property type="entry name" value="Glycosyltransf_2"/>
</dbReference>
<dbReference type="PANTHER" id="PTHR43685:SF2">
    <property type="entry name" value="GLYCOSYLTRANSFERASE 2-LIKE DOMAIN-CONTAINING PROTEIN"/>
    <property type="match status" value="1"/>
</dbReference>
<dbReference type="EMBL" id="FNZX01000003">
    <property type="protein sequence ID" value="SEK17492.1"/>
    <property type="molecule type" value="Genomic_DNA"/>
</dbReference>
<dbReference type="AlphaFoldDB" id="A0A1H7EZJ3"/>
<feature type="domain" description="Glycosyltransferase 2-like" evidence="1">
    <location>
        <begin position="4"/>
        <end position="167"/>
    </location>
</feature>
<dbReference type="Pfam" id="PF00535">
    <property type="entry name" value="Glycos_transf_2"/>
    <property type="match status" value="1"/>
</dbReference>
<dbReference type="InterPro" id="IPR001173">
    <property type="entry name" value="Glyco_trans_2-like"/>
</dbReference>
<dbReference type="CDD" id="cd00761">
    <property type="entry name" value="Glyco_tranf_GTA_type"/>
    <property type="match status" value="1"/>
</dbReference>
<dbReference type="Gene3D" id="3.90.550.10">
    <property type="entry name" value="Spore Coat Polysaccharide Biosynthesis Protein SpsA, Chain A"/>
    <property type="match status" value="1"/>
</dbReference>
<dbReference type="GO" id="GO:0016740">
    <property type="term" value="F:transferase activity"/>
    <property type="evidence" value="ECO:0007669"/>
    <property type="project" value="UniProtKB-KW"/>
</dbReference>
<proteinExistence type="predicted"/>
<gene>
    <name evidence="2" type="ORF">SAMN02910377_00035</name>
</gene>
<evidence type="ECO:0000259" key="1">
    <source>
        <dbReference type="Pfam" id="PF00535"/>
    </source>
</evidence>
<organism evidence="2 3">
    <name type="scientific">Pseudobutyrivibrio ruminis</name>
    <dbReference type="NCBI Taxonomy" id="46206"/>
    <lineage>
        <taxon>Bacteria</taxon>
        <taxon>Bacillati</taxon>
        <taxon>Bacillota</taxon>
        <taxon>Clostridia</taxon>
        <taxon>Lachnospirales</taxon>
        <taxon>Lachnospiraceae</taxon>
        <taxon>Pseudobutyrivibrio</taxon>
    </lineage>
</organism>